<dbReference type="Proteomes" id="UP000293671">
    <property type="component" value="Unassembled WGS sequence"/>
</dbReference>
<dbReference type="InterPro" id="IPR030995">
    <property type="entry name" value="SoxZ"/>
</dbReference>
<protein>
    <submittedName>
        <fullName evidence="4">Sulfur-oxidizing protein SoxY</fullName>
    </submittedName>
</protein>
<sequence length="269" mass="28541">MTTRRLLLNQSAALAASALLLPRPAFAQTATGAWPQRAFEARNIAEVLKALGATGPALPSKELTLQAPDLSEDGALVPLQLSSTLPGVRQLALLVERNPGLLSAVFTLSDAVEPTVSLRIKMQESSNVHALALLADGRAFVATREVRVTAGGCAGGTDPDAVKNPAAIPIKMRAQASAGKGTVVRALLSHEMESGQRKDEQGRVIPAWHITEFSARLNGHPVLGAWWGPAVSRNPFLQFTLKNAKTGDRLALAWVDNRGERRSDEATVG</sequence>
<keyword evidence="1" id="KW-0732">Signal</keyword>
<dbReference type="InterPro" id="IPR014880">
    <property type="entry name" value="SoxZ_dom"/>
</dbReference>
<gene>
    <name evidence="4" type="ORF">EV670_2078</name>
</gene>
<dbReference type="Pfam" id="PF13501">
    <property type="entry name" value="SoxY"/>
    <property type="match status" value="1"/>
</dbReference>
<dbReference type="InterPro" id="IPR006311">
    <property type="entry name" value="TAT_signal"/>
</dbReference>
<evidence type="ECO:0000256" key="1">
    <source>
        <dbReference type="SAM" id="SignalP"/>
    </source>
</evidence>
<dbReference type="Pfam" id="PF08770">
    <property type="entry name" value="SoxZ"/>
    <property type="match status" value="1"/>
</dbReference>
<organism evidence="4 5">
    <name type="scientific">Rivibacter subsaxonicus</name>
    <dbReference type="NCBI Taxonomy" id="457575"/>
    <lineage>
        <taxon>Bacteria</taxon>
        <taxon>Pseudomonadati</taxon>
        <taxon>Pseudomonadota</taxon>
        <taxon>Betaproteobacteria</taxon>
        <taxon>Burkholderiales</taxon>
        <taxon>Rivibacter</taxon>
    </lineage>
</organism>
<evidence type="ECO:0000259" key="2">
    <source>
        <dbReference type="Pfam" id="PF08770"/>
    </source>
</evidence>
<name>A0A4V2FTD2_9BURK</name>
<feature type="signal peptide" evidence="1">
    <location>
        <begin position="1"/>
        <end position="27"/>
    </location>
</feature>
<dbReference type="InterPro" id="IPR016568">
    <property type="entry name" value="Sulphur_oxidation_SoxY"/>
</dbReference>
<keyword evidence="5" id="KW-1185">Reference proteome</keyword>
<dbReference type="SUPFAM" id="SSF81296">
    <property type="entry name" value="E set domains"/>
    <property type="match status" value="1"/>
</dbReference>
<dbReference type="PROSITE" id="PS51318">
    <property type="entry name" value="TAT"/>
    <property type="match status" value="1"/>
</dbReference>
<dbReference type="NCBIfam" id="TIGR04488">
    <property type="entry name" value="SoxY_true_GGCGG"/>
    <property type="match status" value="1"/>
</dbReference>
<evidence type="ECO:0000313" key="5">
    <source>
        <dbReference type="Proteomes" id="UP000293671"/>
    </source>
</evidence>
<evidence type="ECO:0000313" key="4">
    <source>
        <dbReference type="EMBL" id="RZT97685.1"/>
    </source>
</evidence>
<dbReference type="EMBL" id="SHKP01000006">
    <property type="protein sequence ID" value="RZT97685.1"/>
    <property type="molecule type" value="Genomic_DNA"/>
</dbReference>
<feature type="chain" id="PRO_5020468696" evidence="1">
    <location>
        <begin position="28"/>
        <end position="269"/>
    </location>
</feature>
<dbReference type="InterPro" id="IPR038162">
    <property type="entry name" value="SoxY_sf"/>
</dbReference>
<feature type="domain" description="Sulphur oxidation protein SoxZ" evidence="2">
    <location>
        <begin position="174"/>
        <end position="266"/>
    </location>
</feature>
<dbReference type="RefSeq" id="WP_341274606.1">
    <property type="nucleotide sequence ID" value="NZ_SHKP01000006.1"/>
</dbReference>
<dbReference type="InterPro" id="IPR013783">
    <property type="entry name" value="Ig-like_fold"/>
</dbReference>
<proteinExistence type="predicted"/>
<dbReference type="AlphaFoldDB" id="A0A4V2FTD2"/>
<dbReference type="NCBIfam" id="TIGR04490">
    <property type="entry name" value="SoxZ_true"/>
    <property type="match status" value="1"/>
</dbReference>
<feature type="domain" description="Ig-like SoxY" evidence="3">
    <location>
        <begin position="58"/>
        <end position="153"/>
    </location>
</feature>
<dbReference type="Gene3D" id="2.60.40.2470">
    <property type="entry name" value="SoxY domain"/>
    <property type="match status" value="1"/>
</dbReference>
<dbReference type="InterPro" id="IPR032711">
    <property type="entry name" value="SoxY"/>
</dbReference>
<dbReference type="InterPro" id="IPR014756">
    <property type="entry name" value="Ig_E-set"/>
</dbReference>
<comment type="caution">
    <text evidence="4">The sequence shown here is derived from an EMBL/GenBank/DDBJ whole genome shotgun (WGS) entry which is preliminary data.</text>
</comment>
<dbReference type="Gene3D" id="2.60.40.10">
    <property type="entry name" value="Immunoglobulins"/>
    <property type="match status" value="1"/>
</dbReference>
<evidence type="ECO:0000259" key="3">
    <source>
        <dbReference type="Pfam" id="PF13501"/>
    </source>
</evidence>
<reference evidence="4 5" key="1">
    <citation type="submission" date="2019-02" db="EMBL/GenBank/DDBJ databases">
        <title>Genomic Encyclopedia of Type Strains, Phase IV (KMG-IV): sequencing the most valuable type-strain genomes for metagenomic binning, comparative biology and taxonomic classification.</title>
        <authorList>
            <person name="Goeker M."/>
        </authorList>
    </citation>
    <scope>NUCLEOTIDE SEQUENCE [LARGE SCALE GENOMIC DNA]</scope>
    <source>
        <strain evidence="4 5">DSM 19570</strain>
    </source>
</reference>
<accession>A0A4V2FTD2</accession>